<dbReference type="Proteomes" id="UP000704762">
    <property type="component" value="Unassembled WGS sequence"/>
</dbReference>
<comment type="similarity">
    <text evidence="2 7">Belongs to the peptidase S41B family.</text>
</comment>
<dbReference type="Pfam" id="PF14685">
    <property type="entry name" value="PDZ_Tricorn"/>
    <property type="match status" value="1"/>
</dbReference>
<dbReference type="Pfam" id="PF14684">
    <property type="entry name" value="Tricorn_C1"/>
    <property type="match status" value="1"/>
</dbReference>
<dbReference type="PIRSF" id="PIRSF036421">
    <property type="entry name" value="Tricorn_protease"/>
    <property type="match status" value="1"/>
</dbReference>
<dbReference type="SUPFAM" id="SSF69322">
    <property type="entry name" value="Tricorn protease domain 2"/>
    <property type="match status" value="1"/>
</dbReference>
<evidence type="ECO:0000256" key="6">
    <source>
        <dbReference type="ARBA" id="ARBA00022825"/>
    </source>
</evidence>
<dbReference type="Pfam" id="PF03572">
    <property type="entry name" value="Peptidase_S41"/>
    <property type="match status" value="1"/>
</dbReference>
<dbReference type="InterPro" id="IPR036034">
    <property type="entry name" value="PDZ_sf"/>
</dbReference>
<dbReference type="CDD" id="cd10828">
    <property type="entry name" value="cpPDZ_Tricorn-protease"/>
    <property type="match status" value="1"/>
</dbReference>
<reference evidence="9 10" key="1">
    <citation type="submission" date="2021-01" db="EMBL/GenBank/DDBJ databases">
        <title>Sequencing the genomes of 1000 actinobacteria strains.</title>
        <authorList>
            <person name="Klenk H.-P."/>
        </authorList>
    </citation>
    <scope>NUCLEOTIDE SEQUENCE [LARGE SCALE GENOMIC DNA]</scope>
    <source>
        <strain evidence="9 10">DSM 18662</strain>
    </source>
</reference>
<protein>
    <recommendedName>
        <fullName evidence="7">Tricorn protease homolog</fullName>
        <ecNumber evidence="7">3.4.21.-</ecNumber>
    </recommendedName>
</protein>
<evidence type="ECO:0000256" key="2">
    <source>
        <dbReference type="ARBA" id="ARBA00008524"/>
    </source>
</evidence>
<sequence>MSDAYLRYPHLHADQLVFCAADDLWVAPVAGGRASRLTSDTVPVKYPRFSPDGRQLAWTSTRDGQWDVMVMDLDSYQPRRLTYWGNATTRVLGWTGDGRVLVASSAGEDNLRHVFAKAVDLDGRMERLRYGPVSGVAVHPDGPVVVATPGSREPAAWKRYRGGTAAKLWLDRAGDGADYERLLPELTAGLVAPLWIGDRLLFASDHEADLPGRADAQANLFSLQPLASSAELTRHTHHTVDQGYVRDPASDGERVVYHARGALYLLPELSAEPMRIEVSLGAPAPGRRPRLLTPTENLTDIRPDHGADGSLVAWRGNAYHLSHREGPARALAADSAIRIREPRALGDTAQAILVSDAAGEDRLEVHAFTADVPVRVLAAGQLGRVLHLEPNRAGDQVAGISHDGRVWVLSVDSGDVRQVGRSREGEAVDLAFSPDGRYLVWSQPMNPLGIHSQLRLVDLSDPTAESVALTDGRFADFSPSFTVDGKYLAFLSARTFDPNYDTHVFNLMFSSAVRPYLIPLASTTPAPFGPSADGWRLSKAKEADERAKTDTVAAAAAVVSDPVDLDGFEERILPFAVAAGNYRDLRAAAKGVLWIRERPVQGVLGSSRSGVQGDEPADVLECFDFEARKLVTLVDRLDSYALSGDGQRVVVRDRDSVLVLPADRQVKPDDSARVEVDLGRLRFELDPAAEWRQMFEENARLMRDHYWRADLDGIEWESVLDPYRPIVDALSSHDDLVDLLWETVAELNTSHAYVMPRQPPGDQSRRVGLLGADLSPVEGGGWRIDKILPGESSDPDARSPLRAAGIGAAVGDLILAVDGRALDPRLGPGAALTGAADKPVEITLRPADGSPDRRVVVLPLADEEPLRYQAWVAGRRDYVRQASGGRLGYLHIPDMAGPGWAQIHRDIDVATRHEGLIVDVRYNRGGHTSQLVIERLARKVLGWTTARHYASQEDYPHQSARGPVIFVANEWSGSDGDIVNAAAQAMGLGPVVGVRTWGGVVGIDGRFELVDGTGVTQPRYAFWLKGYGWGVENHGIDPDIEVVVSPADWYRPEDVQLDRAVAEALDRLARTPAAEPPAMPPPRVRR</sequence>
<dbReference type="InterPro" id="IPR028204">
    <property type="entry name" value="Tricorn_C1"/>
</dbReference>
<dbReference type="Pfam" id="PF26550">
    <property type="entry name" value="Tricorn_2nd"/>
    <property type="match status" value="1"/>
</dbReference>
<dbReference type="RefSeq" id="WP_204919370.1">
    <property type="nucleotide sequence ID" value="NZ_BAAAQP010000003.1"/>
</dbReference>
<evidence type="ECO:0000259" key="8">
    <source>
        <dbReference type="SMART" id="SM00245"/>
    </source>
</evidence>
<comment type="function">
    <text evidence="7">Degrades oligopeptides.</text>
</comment>
<evidence type="ECO:0000256" key="7">
    <source>
        <dbReference type="PIRNR" id="PIRNR036421"/>
    </source>
</evidence>
<dbReference type="InterPro" id="IPR029414">
    <property type="entry name" value="Tricorn_PDZ"/>
</dbReference>
<dbReference type="InterPro" id="IPR029045">
    <property type="entry name" value="ClpP/crotonase-like_dom_sf"/>
</dbReference>
<evidence type="ECO:0000256" key="1">
    <source>
        <dbReference type="ARBA" id="ARBA00004496"/>
    </source>
</evidence>
<dbReference type="CDD" id="cd07562">
    <property type="entry name" value="Peptidase_S41_TRI"/>
    <property type="match status" value="1"/>
</dbReference>
<dbReference type="GO" id="GO:0008233">
    <property type="term" value="F:peptidase activity"/>
    <property type="evidence" value="ECO:0007669"/>
    <property type="project" value="UniProtKB-KW"/>
</dbReference>
<keyword evidence="3 7" id="KW-0963">Cytoplasm</keyword>
<dbReference type="Gene3D" id="3.90.226.10">
    <property type="entry name" value="2-enoyl-CoA Hydratase, Chain A, domain 1"/>
    <property type="match status" value="1"/>
</dbReference>
<keyword evidence="6 7" id="KW-0720">Serine protease</keyword>
<evidence type="ECO:0000313" key="10">
    <source>
        <dbReference type="Proteomes" id="UP000704762"/>
    </source>
</evidence>
<evidence type="ECO:0000256" key="3">
    <source>
        <dbReference type="ARBA" id="ARBA00022490"/>
    </source>
</evidence>
<name>A0ABS2RNK2_9ACTN</name>
<dbReference type="InterPro" id="IPR012393">
    <property type="entry name" value="Tricorn_protease"/>
</dbReference>
<dbReference type="Gene3D" id="2.130.10.10">
    <property type="entry name" value="YVTN repeat-like/Quinoprotein amine dehydrogenase"/>
    <property type="match status" value="1"/>
</dbReference>
<dbReference type="SUPFAM" id="SSF50156">
    <property type="entry name" value="PDZ domain-like"/>
    <property type="match status" value="1"/>
</dbReference>
<keyword evidence="4 7" id="KW-0645">Protease</keyword>
<dbReference type="Gene3D" id="2.120.10.60">
    <property type="entry name" value="Tricorn protease N-terminal domain"/>
    <property type="match status" value="1"/>
</dbReference>
<keyword evidence="5 7" id="KW-0378">Hydrolase</keyword>
<keyword evidence="10" id="KW-1185">Reference proteome</keyword>
<evidence type="ECO:0000256" key="5">
    <source>
        <dbReference type="ARBA" id="ARBA00022801"/>
    </source>
</evidence>
<dbReference type="Gene3D" id="2.30.42.10">
    <property type="match status" value="1"/>
</dbReference>
<dbReference type="EMBL" id="JAFBCF010000001">
    <property type="protein sequence ID" value="MBM7800142.1"/>
    <property type="molecule type" value="Genomic_DNA"/>
</dbReference>
<dbReference type="PANTHER" id="PTHR43253:SF1">
    <property type="entry name" value="TRICORN PROTEASE HOMOLOG 2-RELATED"/>
    <property type="match status" value="1"/>
</dbReference>
<dbReference type="EC" id="3.4.21.-" evidence="7"/>
<dbReference type="GO" id="GO:0006508">
    <property type="term" value="P:proteolysis"/>
    <property type="evidence" value="ECO:0007669"/>
    <property type="project" value="UniProtKB-KW"/>
</dbReference>
<feature type="domain" description="Tail specific protease" evidence="8">
    <location>
        <begin position="837"/>
        <end position="1043"/>
    </location>
</feature>
<dbReference type="InterPro" id="IPR015943">
    <property type="entry name" value="WD40/YVTN_repeat-like_dom_sf"/>
</dbReference>
<proteinExistence type="inferred from homology"/>
<dbReference type="Gene3D" id="3.30.750.44">
    <property type="match status" value="1"/>
</dbReference>
<dbReference type="PANTHER" id="PTHR43253">
    <property type="entry name" value="TRICORN PROTEASE HOMOLOG 2-RELATED"/>
    <property type="match status" value="1"/>
</dbReference>
<evidence type="ECO:0000256" key="4">
    <source>
        <dbReference type="ARBA" id="ARBA00022670"/>
    </source>
</evidence>
<gene>
    <name evidence="9" type="ORF">JOE57_003063</name>
</gene>
<dbReference type="SMART" id="SM00245">
    <property type="entry name" value="TSPc"/>
    <property type="match status" value="1"/>
</dbReference>
<accession>A0ABS2RNK2</accession>
<dbReference type="SUPFAM" id="SSF69304">
    <property type="entry name" value="Tricorn protease N-terminal domain"/>
    <property type="match status" value="1"/>
</dbReference>
<comment type="subcellular location">
    <subcellularLocation>
        <location evidence="1 7">Cytoplasm</location>
    </subcellularLocation>
</comment>
<evidence type="ECO:0000313" key="9">
    <source>
        <dbReference type="EMBL" id="MBM7800142.1"/>
    </source>
</evidence>
<dbReference type="InterPro" id="IPR005151">
    <property type="entry name" value="Tail-specific_protease"/>
</dbReference>
<dbReference type="Pfam" id="PF26549">
    <property type="entry name" value="Tricorn_N"/>
    <property type="match status" value="1"/>
</dbReference>
<comment type="caution">
    <text evidence="9">The sequence shown here is derived from an EMBL/GenBank/DDBJ whole genome shotgun (WGS) entry which is preliminary data.</text>
</comment>
<organism evidence="9 10">
    <name type="scientific">Microlunatus panaciterrae</name>
    <dbReference type="NCBI Taxonomy" id="400768"/>
    <lineage>
        <taxon>Bacteria</taxon>
        <taxon>Bacillati</taxon>
        <taxon>Actinomycetota</taxon>
        <taxon>Actinomycetes</taxon>
        <taxon>Propionibacteriales</taxon>
        <taxon>Propionibacteriaceae</taxon>
        <taxon>Microlunatus</taxon>
    </lineage>
</organism>
<dbReference type="SUPFAM" id="SSF52096">
    <property type="entry name" value="ClpP/crotonase"/>
    <property type="match status" value="1"/>
</dbReference>